<evidence type="ECO:0000313" key="3">
    <source>
        <dbReference type="Proteomes" id="UP000585474"/>
    </source>
</evidence>
<proteinExistence type="predicted"/>
<evidence type="ECO:0000313" key="2">
    <source>
        <dbReference type="EMBL" id="GFS43201.1"/>
    </source>
</evidence>
<reference evidence="3" key="1">
    <citation type="submission" date="2019-07" db="EMBL/GenBank/DDBJ databases">
        <title>De Novo Assembly of kiwifruit Actinidia rufa.</title>
        <authorList>
            <person name="Sugita-Konishi S."/>
            <person name="Sato K."/>
            <person name="Mori E."/>
            <person name="Abe Y."/>
            <person name="Kisaki G."/>
            <person name="Hamano K."/>
            <person name="Suezawa K."/>
            <person name="Otani M."/>
            <person name="Fukuda T."/>
            <person name="Manabe T."/>
            <person name="Gomi K."/>
            <person name="Tabuchi M."/>
            <person name="Akimitsu K."/>
            <person name="Kataoka I."/>
        </authorList>
    </citation>
    <scope>NUCLEOTIDE SEQUENCE [LARGE SCALE GENOMIC DNA]</scope>
    <source>
        <strain evidence="3">cv. Fuchu</strain>
    </source>
</reference>
<dbReference type="Proteomes" id="UP000585474">
    <property type="component" value="Unassembled WGS sequence"/>
</dbReference>
<dbReference type="EMBL" id="BJWL01000412">
    <property type="protein sequence ID" value="GFS43201.1"/>
    <property type="molecule type" value="Genomic_DNA"/>
</dbReference>
<organism evidence="2 3">
    <name type="scientific">Actinidia rufa</name>
    <dbReference type="NCBI Taxonomy" id="165716"/>
    <lineage>
        <taxon>Eukaryota</taxon>
        <taxon>Viridiplantae</taxon>
        <taxon>Streptophyta</taxon>
        <taxon>Embryophyta</taxon>
        <taxon>Tracheophyta</taxon>
        <taxon>Spermatophyta</taxon>
        <taxon>Magnoliopsida</taxon>
        <taxon>eudicotyledons</taxon>
        <taxon>Gunneridae</taxon>
        <taxon>Pentapetalae</taxon>
        <taxon>asterids</taxon>
        <taxon>Ericales</taxon>
        <taxon>Actinidiaceae</taxon>
        <taxon>Actinidia</taxon>
    </lineage>
</organism>
<name>A0A7J0DVR1_9ERIC</name>
<comment type="caution">
    <text evidence="2">The sequence shown here is derived from an EMBL/GenBank/DDBJ whole genome shotgun (WGS) entry which is preliminary data.</text>
</comment>
<feature type="compositionally biased region" description="Low complexity" evidence="1">
    <location>
        <begin position="1"/>
        <end position="17"/>
    </location>
</feature>
<protein>
    <submittedName>
        <fullName evidence="2">Uncharacterized protein</fullName>
    </submittedName>
</protein>
<accession>A0A7J0DVR1</accession>
<keyword evidence="3" id="KW-1185">Reference proteome</keyword>
<evidence type="ECO:0000256" key="1">
    <source>
        <dbReference type="SAM" id="MobiDB-lite"/>
    </source>
</evidence>
<dbReference type="OrthoDB" id="10526327at2759"/>
<dbReference type="AlphaFoldDB" id="A0A7J0DVR1"/>
<gene>
    <name evidence="2" type="ORF">Acr_00g0084170</name>
</gene>
<sequence length="73" mass="7915">MSSTGKAKHGTAATASTLRTEDEAMESDADVMSELGINISDDDQVTTPKSRGRPTSMVWNHFDQVTRKGQTKT</sequence>
<feature type="region of interest" description="Disordered" evidence="1">
    <location>
        <begin position="1"/>
        <end position="73"/>
    </location>
</feature>